<dbReference type="EMBL" id="SSSN01000003">
    <property type="protein sequence ID" value="THG35473.1"/>
    <property type="molecule type" value="Genomic_DNA"/>
</dbReference>
<dbReference type="InterPro" id="IPR053924">
    <property type="entry name" value="RecX_HTH_2nd"/>
</dbReference>
<proteinExistence type="inferred from homology"/>
<gene>
    <name evidence="8" type="ORF">E6C70_05370</name>
</gene>
<dbReference type="Gene3D" id="1.10.10.10">
    <property type="entry name" value="Winged helix-like DNA-binding domain superfamily/Winged helix DNA-binding domain"/>
    <property type="match status" value="2"/>
</dbReference>
<dbReference type="OrthoDB" id="5244465at2"/>
<evidence type="ECO:0000256" key="2">
    <source>
        <dbReference type="ARBA" id="ARBA00009695"/>
    </source>
</evidence>
<dbReference type="AlphaFoldDB" id="A0A4S4FXC3"/>
<keyword evidence="4" id="KW-0963">Cytoplasm</keyword>
<keyword evidence="9" id="KW-1185">Reference proteome</keyword>
<dbReference type="InterPro" id="IPR053925">
    <property type="entry name" value="RecX_HTH_3rd"/>
</dbReference>
<evidence type="ECO:0000256" key="4">
    <source>
        <dbReference type="ARBA" id="ARBA00022490"/>
    </source>
</evidence>
<evidence type="ECO:0000259" key="7">
    <source>
        <dbReference type="Pfam" id="PF21981"/>
    </source>
</evidence>
<feature type="region of interest" description="Disordered" evidence="5">
    <location>
        <begin position="1"/>
        <end position="40"/>
    </location>
</feature>
<feature type="domain" description="RecX third three-helical" evidence="7">
    <location>
        <begin position="171"/>
        <end position="208"/>
    </location>
</feature>
<dbReference type="InterPro" id="IPR036388">
    <property type="entry name" value="WH-like_DNA-bd_sf"/>
</dbReference>
<evidence type="ECO:0000259" key="6">
    <source>
        <dbReference type="Pfam" id="PF02631"/>
    </source>
</evidence>
<sequence length="220" mass="24268">MSRATSPRWTRSARAPERSIMTGTGEENSMASPERSTESLAPVSYLPWAAPEAVGETTPADVETTLLAAENVLTRRLRARSLSHAEAEGVLSEVGVYGEEADELLERYERLGYLDEQRLAEQIVHTHHERKGLGRSAVEAEMRRRQIDPCVIYEVLDTLDVDEVGPATASADQRARRMGDLDDATAERRLLGFLMRKGYSSSVSREAVKAALQAAGRSVR</sequence>
<dbReference type="Pfam" id="PF21981">
    <property type="entry name" value="RecX_HTH3"/>
    <property type="match status" value="1"/>
</dbReference>
<feature type="domain" description="RecX second three-helical" evidence="6">
    <location>
        <begin position="115"/>
        <end position="156"/>
    </location>
</feature>
<evidence type="ECO:0000313" key="8">
    <source>
        <dbReference type="EMBL" id="THG35473.1"/>
    </source>
</evidence>
<reference evidence="8 9" key="1">
    <citation type="submission" date="2019-04" db="EMBL/GenBank/DDBJ databases">
        <authorList>
            <person name="Jiang L."/>
        </authorList>
    </citation>
    <scope>NUCLEOTIDE SEQUENCE [LARGE SCALE GENOMIC DNA]</scope>
    <source>
        <strain evidence="8 9">YIM 131861</strain>
    </source>
</reference>
<evidence type="ECO:0000256" key="3">
    <source>
        <dbReference type="ARBA" id="ARBA00018111"/>
    </source>
</evidence>
<comment type="similarity">
    <text evidence="2">Belongs to the RecX family.</text>
</comment>
<accession>A0A4S4FXC3</accession>
<dbReference type="Pfam" id="PF02631">
    <property type="entry name" value="RecX_HTH2"/>
    <property type="match status" value="1"/>
</dbReference>
<comment type="caution">
    <text evidence="8">The sequence shown here is derived from an EMBL/GenBank/DDBJ whole genome shotgun (WGS) entry which is preliminary data.</text>
</comment>
<evidence type="ECO:0000256" key="5">
    <source>
        <dbReference type="SAM" id="MobiDB-lite"/>
    </source>
</evidence>
<evidence type="ECO:0000313" key="9">
    <source>
        <dbReference type="Proteomes" id="UP000307380"/>
    </source>
</evidence>
<name>A0A4S4FXC3_9MICO</name>
<organism evidence="8 9">
    <name type="scientific">Orlajensenia flava</name>
    <dbReference type="NCBI Taxonomy" id="2565934"/>
    <lineage>
        <taxon>Bacteria</taxon>
        <taxon>Bacillati</taxon>
        <taxon>Actinomycetota</taxon>
        <taxon>Actinomycetes</taxon>
        <taxon>Micrococcales</taxon>
        <taxon>Microbacteriaceae</taxon>
        <taxon>Orlajensenia</taxon>
    </lineage>
</organism>
<dbReference type="Proteomes" id="UP000307380">
    <property type="component" value="Unassembled WGS sequence"/>
</dbReference>
<comment type="subcellular location">
    <subcellularLocation>
        <location evidence="1">Cytoplasm</location>
    </subcellularLocation>
</comment>
<protein>
    <recommendedName>
        <fullName evidence="3">Regulatory protein RecX</fullName>
    </recommendedName>
</protein>
<evidence type="ECO:0000256" key="1">
    <source>
        <dbReference type="ARBA" id="ARBA00004496"/>
    </source>
</evidence>
<feature type="compositionally biased region" description="Polar residues" evidence="5">
    <location>
        <begin position="21"/>
        <end position="31"/>
    </location>
</feature>
<dbReference type="GO" id="GO:0005737">
    <property type="term" value="C:cytoplasm"/>
    <property type="evidence" value="ECO:0007669"/>
    <property type="project" value="UniProtKB-SubCell"/>
</dbReference>